<dbReference type="SUPFAM" id="SSF51735">
    <property type="entry name" value="NAD(P)-binding Rossmann-fold domains"/>
    <property type="match status" value="1"/>
</dbReference>
<reference evidence="4" key="1">
    <citation type="journal article" date="2020" name="Stud. Mycol.">
        <title>101 Dothideomycetes genomes: a test case for predicting lifestyles and emergence of pathogens.</title>
        <authorList>
            <person name="Haridas S."/>
            <person name="Albert R."/>
            <person name="Binder M."/>
            <person name="Bloem J."/>
            <person name="Labutti K."/>
            <person name="Salamov A."/>
            <person name="Andreopoulos B."/>
            <person name="Baker S."/>
            <person name="Barry K."/>
            <person name="Bills G."/>
            <person name="Bluhm B."/>
            <person name="Cannon C."/>
            <person name="Castanera R."/>
            <person name="Culley D."/>
            <person name="Daum C."/>
            <person name="Ezra D."/>
            <person name="Gonzalez J."/>
            <person name="Henrissat B."/>
            <person name="Kuo A."/>
            <person name="Liang C."/>
            <person name="Lipzen A."/>
            <person name="Lutzoni F."/>
            <person name="Magnuson J."/>
            <person name="Mondo S."/>
            <person name="Nolan M."/>
            <person name="Ohm R."/>
            <person name="Pangilinan J."/>
            <person name="Park H.-J."/>
            <person name="Ramirez L."/>
            <person name="Alfaro M."/>
            <person name="Sun H."/>
            <person name="Tritt A."/>
            <person name="Yoshinaga Y."/>
            <person name="Zwiers L.-H."/>
            <person name="Turgeon B."/>
            <person name="Goodwin S."/>
            <person name="Spatafora J."/>
            <person name="Crous P."/>
            <person name="Grigoriev I."/>
        </authorList>
    </citation>
    <scope>NUCLEOTIDE SEQUENCE</scope>
    <source>
        <strain evidence="4">CBS 113389</strain>
    </source>
</reference>
<dbReference type="FunFam" id="3.40.50.720:FF:000084">
    <property type="entry name" value="Short-chain dehydrogenase reductase"/>
    <property type="match status" value="1"/>
</dbReference>
<evidence type="ECO:0000313" key="5">
    <source>
        <dbReference type="Proteomes" id="UP000799767"/>
    </source>
</evidence>
<dbReference type="PRINTS" id="PR00081">
    <property type="entry name" value="GDHRDH"/>
</dbReference>
<dbReference type="Gene3D" id="3.40.50.720">
    <property type="entry name" value="NAD(P)-binding Rossmann-like Domain"/>
    <property type="match status" value="1"/>
</dbReference>
<dbReference type="GeneID" id="54475724"/>
<dbReference type="RefSeq" id="XP_033586237.1">
    <property type="nucleotide sequence ID" value="XM_033734722.1"/>
</dbReference>
<gene>
    <name evidence="4" type="ORF">BDY17DRAFT_304389</name>
</gene>
<dbReference type="AlphaFoldDB" id="A0A6A6PK73"/>
<dbReference type="EMBL" id="MU001641">
    <property type="protein sequence ID" value="KAF2479667.1"/>
    <property type="molecule type" value="Genomic_DNA"/>
</dbReference>
<dbReference type="Proteomes" id="UP000799767">
    <property type="component" value="Unassembled WGS sequence"/>
</dbReference>
<evidence type="ECO:0000256" key="2">
    <source>
        <dbReference type="ARBA" id="ARBA00022857"/>
    </source>
</evidence>
<accession>A0A6A6PK73</accession>
<evidence type="ECO:0000256" key="3">
    <source>
        <dbReference type="ARBA" id="ARBA00023002"/>
    </source>
</evidence>
<proteinExistence type="inferred from homology"/>
<sequence>MGSIGEQYRGRLAGKNAIITGAAGGIGLETTILFLREGASVLMTDISDAALAKAVAKAKELAPHMPGKVDTMRCDVSKESDVQAIVEHLDSWGGVDVMFNNAGIMHGDDDDAIATPEKIWDLTQNINVKGVWFGSKHAILSLRKHKKSRASIINTASVVALVGSATPQLAYTASKGAVLAMTRELAIVHAKEGFRFNSLCPAPLNTPLLQDWLGDDREKRMRREIHFPTGRFGEAIELAQAALFLASDESSFVNGTDFVVDGGMTKAYVTPQGPATLPPANLAR</sequence>
<evidence type="ECO:0000313" key="4">
    <source>
        <dbReference type="EMBL" id="KAF2479667.1"/>
    </source>
</evidence>
<dbReference type="InterPro" id="IPR020904">
    <property type="entry name" value="Sc_DH/Rdtase_CS"/>
</dbReference>
<dbReference type="CDD" id="cd05233">
    <property type="entry name" value="SDR_c"/>
    <property type="match status" value="1"/>
</dbReference>
<dbReference type="PRINTS" id="PR00080">
    <property type="entry name" value="SDRFAMILY"/>
</dbReference>
<keyword evidence="2" id="KW-0521">NADP</keyword>
<evidence type="ECO:0008006" key="6">
    <source>
        <dbReference type="Google" id="ProtNLM"/>
    </source>
</evidence>
<protein>
    <recommendedName>
        <fullName evidence="6">Short-chain dehydrogenase/reductase family protein</fullName>
    </recommendedName>
</protein>
<dbReference type="GO" id="GO:0016491">
    <property type="term" value="F:oxidoreductase activity"/>
    <property type="evidence" value="ECO:0007669"/>
    <property type="project" value="UniProtKB-KW"/>
</dbReference>
<dbReference type="PANTHER" id="PTHR43180">
    <property type="entry name" value="3-OXOACYL-(ACYL-CARRIER-PROTEIN) REDUCTASE (AFU_ORTHOLOGUE AFUA_6G11210)"/>
    <property type="match status" value="1"/>
</dbReference>
<name>A0A6A6PK73_9PEZI</name>
<dbReference type="InterPro" id="IPR036291">
    <property type="entry name" value="NAD(P)-bd_dom_sf"/>
</dbReference>
<dbReference type="Pfam" id="PF13561">
    <property type="entry name" value="adh_short_C2"/>
    <property type="match status" value="1"/>
</dbReference>
<dbReference type="PANTHER" id="PTHR43180:SF63">
    <property type="entry name" value="DEHYDROGENASE_REDUCTASE FAMILY PROTEIN, PUTATIVE (AFU_ORTHOLOGUE AFUA_6G03520)-RELATED"/>
    <property type="match status" value="1"/>
</dbReference>
<organism evidence="4 5">
    <name type="scientific">Neohortaea acidophila</name>
    <dbReference type="NCBI Taxonomy" id="245834"/>
    <lineage>
        <taxon>Eukaryota</taxon>
        <taxon>Fungi</taxon>
        <taxon>Dikarya</taxon>
        <taxon>Ascomycota</taxon>
        <taxon>Pezizomycotina</taxon>
        <taxon>Dothideomycetes</taxon>
        <taxon>Dothideomycetidae</taxon>
        <taxon>Mycosphaerellales</taxon>
        <taxon>Teratosphaeriaceae</taxon>
        <taxon>Neohortaea</taxon>
    </lineage>
</organism>
<dbReference type="OrthoDB" id="417891at2759"/>
<comment type="similarity">
    <text evidence="1">Belongs to the short-chain dehydrogenases/reductases (SDR) family.</text>
</comment>
<keyword evidence="5" id="KW-1185">Reference proteome</keyword>
<evidence type="ECO:0000256" key="1">
    <source>
        <dbReference type="ARBA" id="ARBA00006484"/>
    </source>
</evidence>
<dbReference type="InterPro" id="IPR002347">
    <property type="entry name" value="SDR_fam"/>
</dbReference>
<dbReference type="PROSITE" id="PS00061">
    <property type="entry name" value="ADH_SHORT"/>
    <property type="match status" value="1"/>
</dbReference>
<keyword evidence="3" id="KW-0560">Oxidoreductase</keyword>